<reference evidence="2" key="1">
    <citation type="journal article" date="2024" name="Proc. Natl. Acad. Sci. U.S.A.">
        <title>Extraordinary preservation of gene collinearity over three hundred million years revealed in homosporous lycophytes.</title>
        <authorList>
            <person name="Li C."/>
            <person name="Wickell D."/>
            <person name="Kuo L.Y."/>
            <person name="Chen X."/>
            <person name="Nie B."/>
            <person name="Liao X."/>
            <person name="Peng D."/>
            <person name="Ji J."/>
            <person name="Jenkins J."/>
            <person name="Williams M."/>
            <person name="Shu S."/>
            <person name="Plott C."/>
            <person name="Barry K."/>
            <person name="Rajasekar S."/>
            <person name="Grimwood J."/>
            <person name="Han X."/>
            <person name="Sun S."/>
            <person name="Hou Z."/>
            <person name="He W."/>
            <person name="Dai G."/>
            <person name="Sun C."/>
            <person name="Schmutz J."/>
            <person name="Leebens-Mack J.H."/>
            <person name="Li F.W."/>
            <person name="Wang L."/>
        </authorList>
    </citation>
    <scope>NUCLEOTIDE SEQUENCE [LARGE SCALE GENOMIC DNA]</scope>
    <source>
        <strain evidence="2">cv. PW_Plant_1</strain>
    </source>
</reference>
<keyword evidence="2" id="KW-1185">Reference proteome</keyword>
<protein>
    <submittedName>
        <fullName evidence="1">Uncharacterized protein</fullName>
    </submittedName>
</protein>
<proteinExistence type="predicted"/>
<dbReference type="Proteomes" id="UP001162992">
    <property type="component" value="Chromosome 4"/>
</dbReference>
<organism evidence="1 2">
    <name type="scientific">Diphasiastrum complanatum</name>
    <name type="common">Issler's clubmoss</name>
    <name type="synonym">Lycopodium complanatum</name>
    <dbReference type="NCBI Taxonomy" id="34168"/>
    <lineage>
        <taxon>Eukaryota</taxon>
        <taxon>Viridiplantae</taxon>
        <taxon>Streptophyta</taxon>
        <taxon>Embryophyta</taxon>
        <taxon>Tracheophyta</taxon>
        <taxon>Lycopodiopsida</taxon>
        <taxon>Lycopodiales</taxon>
        <taxon>Lycopodiaceae</taxon>
        <taxon>Lycopodioideae</taxon>
        <taxon>Diphasiastrum</taxon>
    </lineage>
</organism>
<dbReference type="EMBL" id="CM055095">
    <property type="protein sequence ID" value="KAJ7558979.1"/>
    <property type="molecule type" value="Genomic_DNA"/>
</dbReference>
<gene>
    <name evidence="1" type="ORF">O6H91_04G064000</name>
</gene>
<evidence type="ECO:0000313" key="2">
    <source>
        <dbReference type="Proteomes" id="UP001162992"/>
    </source>
</evidence>
<comment type="caution">
    <text evidence="1">The sequence shown here is derived from an EMBL/GenBank/DDBJ whole genome shotgun (WGS) entry which is preliminary data.</text>
</comment>
<accession>A0ACC2DXK5</accession>
<name>A0ACC2DXK5_DIPCM</name>
<sequence>MAAIKEILLGLVFASVLAATFQCIYGDYFREPDPDSFVGQFLIPQNEARANVGLAPLQWDNRLAQYAQWWANQRAAYGNCLLRHSGGPYGENVFWGSGKAWGPADAVSAWVDERQWYNYYTNSCSYFQDCGHYTQIVWRTSTRVGCAKSTCSDGDVFMTCNYYPPGNYIGQRPY</sequence>
<evidence type="ECO:0000313" key="1">
    <source>
        <dbReference type="EMBL" id="KAJ7558979.1"/>
    </source>
</evidence>